<accession>A0A7R7ZQR0</accession>
<proteinExistence type="predicted"/>
<name>A0A7R7ZQR0_ASPCH</name>
<gene>
    <name evidence="1" type="ORF">ACHE_60864A</name>
</gene>
<protein>
    <submittedName>
        <fullName evidence="1">Uncharacterized protein</fullName>
    </submittedName>
</protein>
<evidence type="ECO:0000313" key="2">
    <source>
        <dbReference type="Proteomes" id="UP000637239"/>
    </source>
</evidence>
<organism evidence="1 2">
    <name type="scientific">Aspergillus chevalieri</name>
    <name type="common">Eurotium chevalieri</name>
    <dbReference type="NCBI Taxonomy" id="182096"/>
    <lineage>
        <taxon>Eukaryota</taxon>
        <taxon>Fungi</taxon>
        <taxon>Dikarya</taxon>
        <taxon>Ascomycota</taxon>
        <taxon>Pezizomycotina</taxon>
        <taxon>Eurotiomycetes</taxon>
        <taxon>Eurotiomycetidae</taxon>
        <taxon>Eurotiales</taxon>
        <taxon>Aspergillaceae</taxon>
        <taxon>Aspergillus</taxon>
        <taxon>Aspergillus subgen. Aspergillus</taxon>
    </lineage>
</organism>
<dbReference type="KEGG" id="ache:ACHE_60864A"/>
<evidence type="ECO:0000313" key="1">
    <source>
        <dbReference type="EMBL" id="BCR90978.1"/>
    </source>
</evidence>
<reference evidence="1" key="2">
    <citation type="submission" date="2021-02" db="EMBL/GenBank/DDBJ databases">
        <title>Aspergillus chevalieri M1 genome sequence.</title>
        <authorList>
            <person name="Kadooka C."/>
            <person name="Mori K."/>
            <person name="Futagami T."/>
        </authorList>
    </citation>
    <scope>NUCLEOTIDE SEQUENCE</scope>
    <source>
        <strain evidence="1">M1</strain>
    </source>
</reference>
<keyword evidence="2" id="KW-1185">Reference proteome</keyword>
<reference evidence="1" key="1">
    <citation type="submission" date="2021-01" db="EMBL/GenBank/DDBJ databases">
        <authorList>
            <consortium name="Aspergillus chevalieri M1 genome sequencing consortium"/>
            <person name="Kazuki M."/>
            <person name="Futagami T."/>
        </authorList>
    </citation>
    <scope>NUCLEOTIDE SEQUENCE</scope>
    <source>
        <strain evidence="1">M1</strain>
    </source>
</reference>
<sequence>MYSEFQFPVKPDTQLACGFLELRGFNLHCALRCLDRTGGIVLLPTSGKVLEFCFGQVKGETLSLAPFHQISSAYPKRPVTDLVVLDSRDDAGS</sequence>
<dbReference type="AlphaFoldDB" id="A0A7R7ZQR0"/>
<dbReference type="EMBL" id="AP024421">
    <property type="protein sequence ID" value="BCR90978.1"/>
    <property type="molecule type" value="Genomic_DNA"/>
</dbReference>
<dbReference type="RefSeq" id="XP_043139500.1">
    <property type="nucleotide sequence ID" value="XM_043282085.1"/>
</dbReference>
<dbReference type="GeneID" id="66985336"/>
<dbReference type="Proteomes" id="UP000637239">
    <property type="component" value="Chromosome 6"/>
</dbReference>